<proteinExistence type="predicted"/>
<comment type="caution">
    <text evidence="3">The sequence shown here is derived from an EMBL/GenBank/DDBJ whole genome shotgun (WGS) entry which is preliminary data.</text>
</comment>
<reference evidence="4" key="1">
    <citation type="submission" date="2023-07" db="EMBL/GenBank/DDBJ databases">
        <title>Whole genome shotgun sequence of Streptomyces achromogenes subsp. rubradiris NBRC 14000.</title>
        <authorList>
            <person name="Komaki H."/>
            <person name="Tamura T."/>
        </authorList>
    </citation>
    <scope>NUCLEOTIDE SEQUENCE [LARGE SCALE GENOMIC DNA]</scope>
    <source>
        <strain evidence="4">NBRC 14000</strain>
    </source>
</reference>
<dbReference type="RefSeq" id="WP_189995490.1">
    <property type="nucleotide sequence ID" value="NZ_BNCB01000008.1"/>
</dbReference>
<name>A0ABQ3RPA4_STRRR</name>
<keyword evidence="4" id="KW-1185">Reference proteome</keyword>
<feature type="transmembrane region" description="Helical" evidence="2">
    <location>
        <begin position="6"/>
        <end position="24"/>
    </location>
</feature>
<evidence type="ECO:0000313" key="3">
    <source>
        <dbReference type="EMBL" id="GHI57678.1"/>
    </source>
</evidence>
<evidence type="ECO:0000256" key="2">
    <source>
        <dbReference type="SAM" id="Phobius"/>
    </source>
</evidence>
<gene>
    <name evidence="3" type="ORF">Srubr_75240</name>
</gene>
<organism evidence="3 4">
    <name type="scientific">Streptomyces rubradiris</name>
    <name type="common">Streptomyces achromogenes subsp. rubradiris</name>
    <dbReference type="NCBI Taxonomy" id="285531"/>
    <lineage>
        <taxon>Bacteria</taxon>
        <taxon>Bacillati</taxon>
        <taxon>Actinomycetota</taxon>
        <taxon>Actinomycetes</taxon>
        <taxon>Kitasatosporales</taxon>
        <taxon>Streptomycetaceae</taxon>
        <taxon>Streptomyces</taxon>
    </lineage>
</organism>
<sequence length="80" mass="8192">MTEIIAAIVGGVFALGAAVITVRWTRSRSVGGPATTRANSSGDTGPDSPTPTAPQAINAGQYIQTNNGTVSQTNYRDGKQ</sequence>
<evidence type="ECO:0000313" key="4">
    <source>
        <dbReference type="Proteomes" id="UP000646738"/>
    </source>
</evidence>
<keyword evidence="2" id="KW-1133">Transmembrane helix</keyword>
<keyword evidence="2" id="KW-0812">Transmembrane</keyword>
<evidence type="ECO:0000256" key="1">
    <source>
        <dbReference type="SAM" id="MobiDB-lite"/>
    </source>
</evidence>
<feature type="compositionally biased region" description="Polar residues" evidence="1">
    <location>
        <begin position="61"/>
        <end position="80"/>
    </location>
</feature>
<evidence type="ECO:0008006" key="5">
    <source>
        <dbReference type="Google" id="ProtNLM"/>
    </source>
</evidence>
<protein>
    <recommendedName>
        <fullName evidence="5">Secreted protein</fullName>
    </recommendedName>
</protein>
<keyword evidence="2" id="KW-0472">Membrane</keyword>
<feature type="region of interest" description="Disordered" evidence="1">
    <location>
        <begin position="26"/>
        <end position="80"/>
    </location>
</feature>
<dbReference type="EMBL" id="BNEA01000015">
    <property type="protein sequence ID" value="GHI57678.1"/>
    <property type="molecule type" value="Genomic_DNA"/>
</dbReference>
<dbReference type="Proteomes" id="UP000646738">
    <property type="component" value="Unassembled WGS sequence"/>
</dbReference>
<accession>A0ABQ3RPA4</accession>